<reference evidence="7" key="1">
    <citation type="submission" date="2020-11" db="EMBL/GenBank/DDBJ databases">
        <authorList>
            <person name="Tran Van P."/>
        </authorList>
    </citation>
    <scope>NUCLEOTIDE SEQUENCE</scope>
</reference>
<keyword evidence="4" id="KW-0333">Golgi apparatus</keyword>
<dbReference type="PANTHER" id="PTHR15954:SF4">
    <property type="entry name" value="VACUOLAR PROTEIN SORTING-ASSOCIATED PROTEIN 51 HOMOLOG"/>
    <property type="match status" value="1"/>
</dbReference>
<dbReference type="Proteomes" id="UP000677054">
    <property type="component" value="Unassembled WGS sequence"/>
</dbReference>
<evidence type="ECO:0000256" key="2">
    <source>
        <dbReference type="ARBA" id="ARBA00016122"/>
    </source>
</evidence>
<evidence type="ECO:0000259" key="6">
    <source>
        <dbReference type="Pfam" id="PF15469"/>
    </source>
</evidence>
<gene>
    <name evidence="7" type="ORF">DSTB1V02_LOCUS11341</name>
</gene>
<dbReference type="Pfam" id="PF15469">
    <property type="entry name" value="Sec5"/>
    <property type="match status" value="1"/>
</dbReference>
<evidence type="ECO:0000313" key="7">
    <source>
        <dbReference type="EMBL" id="CAD7251578.1"/>
    </source>
</evidence>
<evidence type="ECO:0000256" key="3">
    <source>
        <dbReference type="ARBA" id="ARBA00022448"/>
    </source>
</evidence>
<comment type="subcellular location">
    <subcellularLocation>
        <location evidence="4">Golgi apparatus</location>
        <location evidence="4">trans-Golgi network</location>
    </subcellularLocation>
</comment>
<evidence type="ECO:0000256" key="5">
    <source>
        <dbReference type="SAM" id="Coils"/>
    </source>
</evidence>
<proteinExistence type="inferred from homology"/>
<keyword evidence="8" id="KW-1185">Reference proteome</keyword>
<dbReference type="GO" id="GO:0007041">
    <property type="term" value="P:lysosomal transport"/>
    <property type="evidence" value="ECO:0007669"/>
    <property type="project" value="TreeGrafter"/>
</dbReference>
<organism evidence="7">
    <name type="scientific">Darwinula stevensoni</name>
    <dbReference type="NCBI Taxonomy" id="69355"/>
    <lineage>
        <taxon>Eukaryota</taxon>
        <taxon>Metazoa</taxon>
        <taxon>Ecdysozoa</taxon>
        <taxon>Arthropoda</taxon>
        <taxon>Crustacea</taxon>
        <taxon>Oligostraca</taxon>
        <taxon>Ostracoda</taxon>
        <taxon>Podocopa</taxon>
        <taxon>Podocopida</taxon>
        <taxon>Darwinulocopina</taxon>
        <taxon>Darwinuloidea</taxon>
        <taxon>Darwinulidae</taxon>
        <taxon>Darwinula</taxon>
    </lineage>
</organism>
<dbReference type="GO" id="GO:0048193">
    <property type="term" value="P:Golgi vesicle transport"/>
    <property type="evidence" value="ECO:0007669"/>
    <property type="project" value="TreeGrafter"/>
</dbReference>
<dbReference type="GO" id="GO:1990745">
    <property type="term" value="C:EARP complex"/>
    <property type="evidence" value="ECO:0007669"/>
    <property type="project" value="TreeGrafter"/>
</dbReference>
<comment type="subunit">
    <text evidence="4">Component of the Golgi-associated retrograde protein (GARP) complex.</text>
</comment>
<dbReference type="EMBL" id="CAJPEV010003645">
    <property type="protein sequence ID" value="CAG0900241.1"/>
    <property type="molecule type" value="Genomic_DNA"/>
</dbReference>
<dbReference type="GO" id="GO:0007030">
    <property type="term" value="P:Golgi organization"/>
    <property type="evidence" value="ECO:0007669"/>
    <property type="project" value="UniProtKB-UniRule"/>
</dbReference>
<dbReference type="InterPro" id="IPR014812">
    <property type="entry name" value="Vps51"/>
</dbReference>
<keyword evidence="4" id="KW-0445">Lipid transport</keyword>
<sequence>MESGRGQEDAFDAESYNINGSLFHPELYLQKLLKEAPLSHLMKKEKEIFRQIQELDSEMQTLVYENYNKFISATDTIRKMKTDFKKMEDEMENLKEKMKNISMSSDQVSSTLQDRRHQIHELSGTHSMLQRLQFLFNLPTEMKKLMNNGEEAKAVEDYLQAQQFLCQYEQMTSFHSIHNETEAIVQELKTSLRKKFTQKDASPQGLSESIDLLLRLGEPPDTLCSLFLESSGIHLVNTLETLERQSQNCDGNQSGYVEFMDAGCNGFIGDLCLLVAAYNDSFIIRYRQLRSDSGNAIALAAVERLLSYTNALMNRYLKSVEDRSLEEAKKASSFEGLVQGLDKFLRRLHGISQLLPGTDFGRTGTELIGRVAKVCCEASLQRLKDDFERQLMNSSEALQSPKLVAQEKDLGSGMNEAVNLMLSCIASHMKATLLSLQALVAPDVTFATKSYFRQSFANDGVRETVIVGFFQYVCETAKEFCEGHRSGKVFPPLLLILSRVCLDLEKSTVHYFFTMIDEIFGVTVTDKRHQNDRSSLCQALKAAAQSLVDHYTMLQGVALSQMIRKSMETRNWLQSNEPRNVRPVMKRIVEDISAMETHVGALFEEGPRKERSSDSSRRAYSQFSRTQNKSAWPSYPPHQLDRSFLTNLHRLFSDRVDIHSSVDFNKISILTGIIKVLLKAFLECVRLKTYGKFGVQQIQVDAHYLQIYLWRFVSDENLVHNLLDEVLSSAYHRCVEPVLMDSSIVESICQKN</sequence>
<dbReference type="EMBL" id="LR903162">
    <property type="protein sequence ID" value="CAD7251578.1"/>
    <property type="molecule type" value="Genomic_DNA"/>
</dbReference>
<keyword evidence="3 4" id="KW-0813">Transport</keyword>
<dbReference type="InterPro" id="IPR039481">
    <property type="entry name" value="EXOC2/Sec5_N_dom"/>
</dbReference>
<dbReference type="GO" id="GO:0006869">
    <property type="term" value="P:lipid transport"/>
    <property type="evidence" value="ECO:0007669"/>
    <property type="project" value="UniProtKB-UniRule"/>
</dbReference>
<dbReference type="GO" id="GO:0000938">
    <property type="term" value="C:GARP complex"/>
    <property type="evidence" value="ECO:0007669"/>
    <property type="project" value="UniProtKB-UniRule"/>
</dbReference>
<dbReference type="GO" id="GO:0016020">
    <property type="term" value="C:membrane"/>
    <property type="evidence" value="ECO:0007669"/>
    <property type="project" value="TreeGrafter"/>
</dbReference>
<feature type="coiled-coil region" evidence="5">
    <location>
        <begin position="77"/>
        <end position="104"/>
    </location>
</feature>
<keyword evidence="4" id="KW-0653">Protein transport</keyword>
<evidence type="ECO:0000256" key="4">
    <source>
        <dbReference type="RuleBase" id="RU368010"/>
    </source>
</evidence>
<name>A0A7R9FQV5_9CRUS</name>
<accession>A0A7R9FQV5</accession>
<evidence type="ECO:0000313" key="8">
    <source>
        <dbReference type="Proteomes" id="UP000677054"/>
    </source>
</evidence>
<dbReference type="GO" id="GO:0042147">
    <property type="term" value="P:retrograde transport, endosome to Golgi"/>
    <property type="evidence" value="ECO:0007669"/>
    <property type="project" value="UniProtKB-UniRule"/>
</dbReference>
<dbReference type="GO" id="GO:0032456">
    <property type="term" value="P:endocytic recycling"/>
    <property type="evidence" value="ECO:0007669"/>
    <property type="project" value="TreeGrafter"/>
</dbReference>
<dbReference type="OrthoDB" id="203678at2759"/>
<comment type="function">
    <text evidence="4">Acts as component of the GARP complex that is involved in retrograde transport from early and late endosomes to the trans-Golgi network (TGN).</text>
</comment>
<evidence type="ECO:0000256" key="1">
    <source>
        <dbReference type="ARBA" id="ARBA00006080"/>
    </source>
</evidence>
<dbReference type="PANTHER" id="PTHR15954">
    <property type="entry name" value="VACUOLAR PROTEIN SORTING-ASSOCIATED PROTEIN 51 HOMOLOG"/>
    <property type="match status" value="1"/>
</dbReference>
<dbReference type="GO" id="GO:0015031">
    <property type="term" value="P:protein transport"/>
    <property type="evidence" value="ECO:0007669"/>
    <property type="project" value="UniProtKB-UniRule"/>
</dbReference>
<feature type="domain" description="Exocyst complex component EXOC2/Sec5 N-terminal" evidence="6">
    <location>
        <begin position="13"/>
        <end position="247"/>
    </location>
</feature>
<dbReference type="GO" id="GO:0005829">
    <property type="term" value="C:cytosol"/>
    <property type="evidence" value="ECO:0007669"/>
    <property type="project" value="GOC"/>
</dbReference>
<comment type="similarity">
    <text evidence="1 4">Belongs to the VPS51 family.</text>
</comment>
<keyword evidence="5" id="KW-0175">Coiled coil</keyword>
<dbReference type="AlphaFoldDB" id="A0A7R9FQV5"/>
<protein>
    <recommendedName>
        <fullName evidence="2 4">Vacuolar protein sorting-associated protein 51 homolog</fullName>
    </recommendedName>
</protein>